<dbReference type="EMBL" id="CM055107">
    <property type="protein sequence ID" value="KAJ7526718.1"/>
    <property type="molecule type" value="Genomic_DNA"/>
</dbReference>
<accession>A0ACC2BAE5</accession>
<comment type="caution">
    <text evidence="1">The sequence shown here is derived from an EMBL/GenBank/DDBJ whole genome shotgun (WGS) entry which is preliminary data.</text>
</comment>
<gene>
    <name evidence="1" type="ORF">O6H91_16G019700</name>
</gene>
<name>A0ACC2BAE5_DIPCM</name>
<protein>
    <submittedName>
        <fullName evidence="1">Uncharacterized protein</fullName>
    </submittedName>
</protein>
<organism evidence="1 2">
    <name type="scientific">Diphasiastrum complanatum</name>
    <name type="common">Issler's clubmoss</name>
    <name type="synonym">Lycopodium complanatum</name>
    <dbReference type="NCBI Taxonomy" id="34168"/>
    <lineage>
        <taxon>Eukaryota</taxon>
        <taxon>Viridiplantae</taxon>
        <taxon>Streptophyta</taxon>
        <taxon>Embryophyta</taxon>
        <taxon>Tracheophyta</taxon>
        <taxon>Lycopodiopsida</taxon>
        <taxon>Lycopodiales</taxon>
        <taxon>Lycopodiaceae</taxon>
        <taxon>Lycopodioideae</taxon>
        <taxon>Diphasiastrum</taxon>
    </lineage>
</organism>
<dbReference type="Proteomes" id="UP001162992">
    <property type="component" value="Chromosome 16"/>
</dbReference>
<keyword evidence="2" id="KW-1185">Reference proteome</keyword>
<evidence type="ECO:0000313" key="1">
    <source>
        <dbReference type="EMBL" id="KAJ7526718.1"/>
    </source>
</evidence>
<sequence>MKSSWNKLRKFALHRAKDKTASSYEEPTEDLEEVAKRMEKLKEMRNFYEGLHKLSSHVSVCAYGFAEAVQDMGKYLINNYGPMDDENAGNVLRMVGKVQLDISQSLDLYAAHVSNTLTIPTESMLHELQVAEETKLKYDEKRGVYDHLRLQLTKGRPKNRKSEIFAEQQLQTAKHQFDELAMSVDCRVLSLEQGRFHNIITKVSRHHTAQVHLFRKAFASVSKIEPYIDLVAQESKIDHRIYFNNHNNDSDDGRDPTGNVMATSNEHDDSISSSSLEQTITQEKIIDDESLAAWLDHDGSESVPITSVEFPQGDIVKTFQNLLRESSFQNIKASDLKSSTQVSSNPKRDQEFPHSITTYGTSASPLTIRRTIRELPGELETSYIEYPEDQGMVKRSVAEDCNTEMLTKAESGTSSALIKSHVSMSGHNLQPLPPQFSVSASVPLPPLLAHEKLASFKLDGPILSQVSQRHGSGPARLLNKRYSQSGPLTPMGNYWSAGKVSIPKPIVLPPTSNVHLEAFFKSGPLGLPAGVHPFILPRTPPSCSPPHISELYKLPAPPPCSDSEKSKKQSLVSAAGVPIKSVQIPSGSSLSHAAPLPLPPQIS</sequence>
<reference evidence="2" key="1">
    <citation type="journal article" date="2024" name="Proc. Natl. Acad. Sci. U.S.A.">
        <title>Extraordinary preservation of gene collinearity over three hundred million years revealed in homosporous lycophytes.</title>
        <authorList>
            <person name="Li C."/>
            <person name="Wickell D."/>
            <person name="Kuo L.Y."/>
            <person name="Chen X."/>
            <person name="Nie B."/>
            <person name="Liao X."/>
            <person name="Peng D."/>
            <person name="Ji J."/>
            <person name="Jenkins J."/>
            <person name="Williams M."/>
            <person name="Shu S."/>
            <person name="Plott C."/>
            <person name="Barry K."/>
            <person name="Rajasekar S."/>
            <person name="Grimwood J."/>
            <person name="Han X."/>
            <person name="Sun S."/>
            <person name="Hou Z."/>
            <person name="He W."/>
            <person name="Dai G."/>
            <person name="Sun C."/>
            <person name="Schmutz J."/>
            <person name="Leebens-Mack J.H."/>
            <person name="Li F.W."/>
            <person name="Wang L."/>
        </authorList>
    </citation>
    <scope>NUCLEOTIDE SEQUENCE [LARGE SCALE GENOMIC DNA]</scope>
    <source>
        <strain evidence="2">cv. PW_Plant_1</strain>
    </source>
</reference>
<evidence type="ECO:0000313" key="2">
    <source>
        <dbReference type="Proteomes" id="UP001162992"/>
    </source>
</evidence>
<proteinExistence type="predicted"/>